<feature type="domain" description="Methyltransferase" evidence="7">
    <location>
        <begin position="77"/>
        <end position="234"/>
    </location>
</feature>
<name>A0ABR4CWL0_9HELO</name>
<comment type="function">
    <text evidence="5">S-adenosyl-L-methionine-dependent protein-lysine N-methyltransferase that mono- and dimethylates elongation factor 1-alpha at 'Lys-316'. May play a role in intracellular transport.</text>
</comment>
<evidence type="ECO:0000313" key="8">
    <source>
        <dbReference type="EMBL" id="KAL2074309.1"/>
    </source>
</evidence>
<dbReference type="Proteomes" id="UP001595075">
    <property type="component" value="Unassembled WGS sequence"/>
</dbReference>
<feature type="compositionally biased region" description="Acidic residues" evidence="6">
    <location>
        <begin position="97"/>
        <end position="115"/>
    </location>
</feature>
<dbReference type="EMBL" id="JAZHXI010000002">
    <property type="protein sequence ID" value="KAL2074309.1"/>
    <property type="molecule type" value="Genomic_DNA"/>
</dbReference>
<comment type="similarity">
    <text evidence="5">Belongs to the class I-like SAM-binding methyltransferase superfamily. EFM4 family.</text>
</comment>
<feature type="region of interest" description="Disordered" evidence="6">
    <location>
        <begin position="97"/>
        <end position="123"/>
    </location>
</feature>
<organism evidence="8 9">
    <name type="scientific">Oculimacula yallundae</name>
    <dbReference type="NCBI Taxonomy" id="86028"/>
    <lineage>
        <taxon>Eukaryota</taxon>
        <taxon>Fungi</taxon>
        <taxon>Dikarya</taxon>
        <taxon>Ascomycota</taxon>
        <taxon>Pezizomycotina</taxon>
        <taxon>Leotiomycetes</taxon>
        <taxon>Helotiales</taxon>
        <taxon>Ploettnerulaceae</taxon>
        <taxon>Oculimacula</taxon>
    </lineage>
</organism>
<evidence type="ECO:0000256" key="6">
    <source>
        <dbReference type="SAM" id="MobiDB-lite"/>
    </source>
</evidence>
<reference evidence="8 9" key="1">
    <citation type="journal article" date="2024" name="Commun. Biol.">
        <title>Comparative genomic analysis of thermophilic fungi reveals convergent evolutionary adaptations and gene losses.</title>
        <authorList>
            <person name="Steindorff A.S."/>
            <person name="Aguilar-Pontes M.V."/>
            <person name="Robinson A.J."/>
            <person name="Andreopoulos B."/>
            <person name="LaButti K."/>
            <person name="Kuo A."/>
            <person name="Mondo S."/>
            <person name="Riley R."/>
            <person name="Otillar R."/>
            <person name="Haridas S."/>
            <person name="Lipzen A."/>
            <person name="Grimwood J."/>
            <person name="Schmutz J."/>
            <person name="Clum A."/>
            <person name="Reid I.D."/>
            <person name="Moisan M.C."/>
            <person name="Butler G."/>
            <person name="Nguyen T.T.M."/>
            <person name="Dewar K."/>
            <person name="Conant G."/>
            <person name="Drula E."/>
            <person name="Henrissat B."/>
            <person name="Hansel C."/>
            <person name="Singer S."/>
            <person name="Hutchinson M.I."/>
            <person name="de Vries R.P."/>
            <person name="Natvig D.O."/>
            <person name="Powell A.J."/>
            <person name="Tsang A."/>
            <person name="Grigoriev I.V."/>
        </authorList>
    </citation>
    <scope>NUCLEOTIDE SEQUENCE [LARGE SCALE GENOMIC DNA]</scope>
    <source>
        <strain evidence="8 9">CBS 494.80</strain>
    </source>
</reference>
<dbReference type="InterPro" id="IPR026635">
    <property type="entry name" value="Efm4/METTL10"/>
</dbReference>
<keyword evidence="4 5" id="KW-0949">S-adenosyl-L-methionine</keyword>
<dbReference type="Pfam" id="PF13847">
    <property type="entry name" value="Methyltransf_31"/>
    <property type="match status" value="1"/>
</dbReference>
<dbReference type="PANTHER" id="PTHR12843:SF5">
    <property type="entry name" value="EEF1A LYSINE METHYLTRANSFERASE 2"/>
    <property type="match status" value="1"/>
</dbReference>
<gene>
    <name evidence="5" type="primary">EFM4</name>
    <name evidence="8" type="ORF">VTL71DRAFT_8087</name>
</gene>
<accession>A0ABR4CWL0</accession>
<evidence type="ECO:0000256" key="4">
    <source>
        <dbReference type="ARBA" id="ARBA00022691"/>
    </source>
</evidence>
<keyword evidence="2 5" id="KW-0489">Methyltransferase</keyword>
<comment type="caution">
    <text evidence="8">The sequence shown here is derived from an EMBL/GenBank/DDBJ whole genome shotgun (WGS) entry which is preliminary data.</text>
</comment>
<dbReference type="HAMAP" id="MF_03188">
    <property type="entry name" value="Methyltr_EFM4"/>
    <property type="match status" value="1"/>
</dbReference>
<keyword evidence="3 5" id="KW-0808">Transferase</keyword>
<evidence type="ECO:0000256" key="2">
    <source>
        <dbReference type="ARBA" id="ARBA00022603"/>
    </source>
</evidence>
<dbReference type="Gene3D" id="3.40.50.150">
    <property type="entry name" value="Vaccinia Virus protein VP39"/>
    <property type="match status" value="1"/>
</dbReference>
<keyword evidence="9" id="KW-1185">Reference proteome</keyword>
<evidence type="ECO:0000256" key="5">
    <source>
        <dbReference type="HAMAP-Rule" id="MF_03188"/>
    </source>
</evidence>
<dbReference type="CDD" id="cd02440">
    <property type="entry name" value="AdoMet_MTases"/>
    <property type="match status" value="1"/>
</dbReference>
<dbReference type="InterPro" id="IPR029063">
    <property type="entry name" value="SAM-dependent_MTases_sf"/>
</dbReference>
<keyword evidence="5" id="KW-0813">Transport</keyword>
<dbReference type="PANTHER" id="PTHR12843">
    <property type="entry name" value="PROTEIN-LYSINE N-METHYLTRANSFERASE METTL10"/>
    <property type="match status" value="1"/>
</dbReference>
<dbReference type="SUPFAM" id="SSF53335">
    <property type="entry name" value="S-adenosyl-L-methionine-dependent methyltransferases"/>
    <property type="match status" value="1"/>
</dbReference>
<evidence type="ECO:0000256" key="3">
    <source>
        <dbReference type="ARBA" id="ARBA00022679"/>
    </source>
</evidence>
<dbReference type="InterPro" id="IPR025714">
    <property type="entry name" value="Methyltranfer_dom"/>
</dbReference>
<evidence type="ECO:0000313" key="9">
    <source>
        <dbReference type="Proteomes" id="UP001595075"/>
    </source>
</evidence>
<protein>
    <recommendedName>
        <fullName evidence="5">Protein-lysine N-methyltransferase EFM4</fullName>
        <ecNumber evidence="5">2.1.1.-</ecNumber>
    </recommendedName>
    <alternativeName>
        <fullName evidence="5">Elongation factor methyltransferase 4</fullName>
    </alternativeName>
</protein>
<sequence>MASTPSSKPNHLEPSQLGTKEYWDDLYVAEISNHALDPTDEGTIWFDDSGAEDKVLSFLEQKIAEEHILSEGITKLNCSFLDLGTGNGHFLFALREGEEDDDEDDEDEEAEGEGGEAEKGRGWGGRMLGVDYSERSVQFAKRIAAEKGYAEEQVIEFLNWDIMTESPSSLLASPNEQGWDVVLDKGTFDAISLSEEKDQRGRRICEGYRERVLPLVRKGGVFLVTSCNWTEEELVGWFADREGEGEGEGEGGFEVLDRIEYRSFQFGGRKGQSRIVIVGARLSGSQRGTKLALALVDLGSLMSQVSGIGFGPTLESNEILL</sequence>
<evidence type="ECO:0000256" key="1">
    <source>
        <dbReference type="ARBA" id="ARBA00022490"/>
    </source>
</evidence>
<proteinExistence type="inferred from homology"/>
<dbReference type="EC" id="2.1.1.-" evidence="5"/>
<comment type="subcellular location">
    <subcellularLocation>
        <location evidence="5">Cytoplasm</location>
    </subcellularLocation>
</comment>
<keyword evidence="1 5" id="KW-0963">Cytoplasm</keyword>
<evidence type="ECO:0000259" key="7">
    <source>
        <dbReference type="Pfam" id="PF13847"/>
    </source>
</evidence>